<evidence type="ECO:0000313" key="1">
    <source>
        <dbReference type="EMBL" id="KZT23623.1"/>
    </source>
</evidence>
<gene>
    <name evidence="1" type="ORF">NEOLEDRAFT_1179860</name>
</gene>
<dbReference type="AlphaFoldDB" id="A0A165RCN9"/>
<reference evidence="1 2" key="1">
    <citation type="journal article" date="2016" name="Mol. Biol. Evol.">
        <title>Comparative Genomics of Early-Diverging Mushroom-Forming Fungi Provides Insights into the Origins of Lignocellulose Decay Capabilities.</title>
        <authorList>
            <person name="Nagy L.G."/>
            <person name="Riley R."/>
            <person name="Tritt A."/>
            <person name="Adam C."/>
            <person name="Daum C."/>
            <person name="Floudas D."/>
            <person name="Sun H."/>
            <person name="Yadav J.S."/>
            <person name="Pangilinan J."/>
            <person name="Larsson K.H."/>
            <person name="Matsuura K."/>
            <person name="Barry K."/>
            <person name="Labutti K."/>
            <person name="Kuo R."/>
            <person name="Ohm R.A."/>
            <person name="Bhattacharya S.S."/>
            <person name="Shirouzu T."/>
            <person name="Yoshinaga Y."/>
            <person name="Martin F.M."/>
            <person name="Grigoriev I.V."/>
            <person name="Hibbett D.S."/>
        </authorList>
    </citation>
    <scope>NUCLEOTIDE SEQUENCE [LARGE SCALE GENOMIC DNA]</scope>
    <source>
        <strain evidence="1 2">HHB14362 ss-1</strain>
    </source>
</reference>
<dbReference type="Proteomes" id="UP000076761">
    <property type="component" value="Unassembled WGS sequence"/>
</dbReference>
<name>A0A165RCN9_9AGAM</name>
<dbReference type="InterPro" id="IPR029063">
    <property type="entry name" value="SAM-dependent_MTases_sf"/>
</dbReference>
<accession>A0A165RCN9</accession>
<keyword evidence="2" id="KW-1185">Reference proteome</keyword>
<evidence type="ECO:0008006" key="3">
    <source>
        <dbReference type="Google" id="ProtNLM"/>
    </source>
</evidence>
<dbReference type="PANTHER" id="PTHR14614:SF104">
    <property type="entry name" value="N-METHYLTRANSFERASE, PUTATIVE (AFU_ORTHOLOGUE AFUA_1G17750)-RELATED"/>
    <property type="match status" value="1"/>
</dbReference>
<dbReference type="InParanoid" id="A0A165RCN9"/>
<dbReference type="PANTHER" id="PTHR14614">
    <property type="entry name" value="HEPATOCELLULAR CARCINOMA-ASSOCIATED ANTIGEN"/>
    <property type="match status" value="1"/>
</dbReference>
<dbReference type="Gene3D" id="3.40.50.150">
    <property type="entry name" value="Vaccinia Virus protein VP39"/>
    <property type="match status" value="1"/>
</dbReference>
<dbReference type="GO" id="GO:0008757">
    <property type="term" value="F:S-adenosylmethionine-dependent methyltransferase activity"/>
    <property type="evidence" value="ECO:0007669"/>
    <property type="project" value="UniProtKB-ARBA"/>
</dbReference>
<sequence>MEDDDAFIDSIRLLHEDDKDDENRDRITYGSLVLTVAPREGKANILMADQFFSPGLLLAEHIERGIISVKGQTMIELGAGCAVPSLLASTLAEPPALVVITDYPDEAILSNLTESVERNHGAISPGCDVRSLGYDWGTDVSPLLNLSPASAGYNIVLLSDLLHFDASHTDLLTSLVSLLRKSPTARTYVAAGRYTSPTVCANFLESAERSGLVWLEGEEESEWLGTLPVSGSGLNKENLGLRKTMCRWWTGKWSEDVLRSLAPS</sequence>
<dbReference type="OrthoDB" id="46564at2759"/>
<dbReference type="GO" id="GO:0005737">
    <property type="term" value="C:cytoplasm"/>
    <property type="evidence" value="ECO:0007669"/>
    <property type="project" value="TreeGrafter"/>
</dbReference>
<dbReference type="STRING" id="1314782.A0A165RCN9"/>
<proteinExistence type="predicted"/>
<dbReference type="InterPro" id="IPR019410">
    <property type="entry name" value="Methyltransf_16"/>
</dbReference>
<dbReference type="Pfam" id="PF10294">
    <property type="entry name" value="Methyltransf_16"/>
    <property type="match status" value="1"/>
</dbReference>
<protein>
    <recommendedName>
        <fullName evidence="3">Nicotinamide N-methyltransferase</fullName>
    </recommendedName>
</protein>
<dbReference type="EMBL" id="KV425583">
    <property type="protein sequence ID" value="KZT23623.1"/>
    <property type="molecule type" value="Genomic_DNA"/>
</dbReference>
<evidence type="ECO:0000313" key="2">
    <source>
        <dbReference type="Proteomes" id="UP000076761"/>
    </source>
</evidence>
<organism evidence="1 2">
    <name type="scientific">Neolentinus lepideus HHB14362 ss-1</name>
    <dbReference type="NCBI Taxonomy" id="1314782"/>
    <lineage>
        <taxon>Eukaryota</taxon>
        <taxon>Fungi</taxon>
        <taxon>Dikarya</taxon>
        <taxon>Basidiomycota</taxon>
        <taxon>Agaricomycotina</taxon>
        <taxon>Agaricomycetes</taxon>
        <taxon>Gloeophyllales</taxon>
        <taxon>Gloeophyllaceae</taxon>
        <taxon>Neolentinus</taxon>
    </lineage>
</organism>